<dbReference type="AlphaFoldDB" id="L7LCC2"/>
<dbReference type="InterPro" id="IPR011008">
    <property type="entry name" value="Dimeric_a/b-barrel"/>
</dbReference>
<dbReference type="RefSeq" id="WP_005942900.1">
    <property type="nucleotide sequence ID" value="NZ_ATVK01000060.1"/>
</dbReference>
<evidence type="ECO:0000259" key="2">
    <source>
        <dbReference type="Pfam" id="PF03795"/>
    </source>
</evidence>
<dbReference type="STRING" id="1121927.GOHSU_42_00360"/>
<comment type="similarity">
    <text evidence="1">Belongs to the YciI family.</text>
</comment>
<evidence type="ECO:0000313" key="4">
    <source>
        <dbReference type="Proteomes" id="UP000053405"/>
    </source>
</evidence>
<name>L7LCC2_9ACTN</name>
<dbReference type="PANTHER" id="PTHR37828:SF1">
    <property type="entry name" value="YCII-RELATED DOMAIN-CONTAINING PROTEIN"/>
    <property type="match status" value="1"/>
</dbReference>
<dbReference type="InterPro" id="IPR005545">
    <property type="entry name" value="YCII"/>
</dbReference>
<evidence type="ECO:0000256" key="1">
    <source>
        <dbReference type="ARBA" id="ARBA00007689"/>
    </source>
</evidence>
<feature type="domain" description="YCII-related" evidence="2">
    <location>
        <begin position="5"/>
        <end position="86"/>
    </location>
</feature>
<dbReference type="PANTHER" id="PTHR37828">
    <property type="entry name" value="GSR2449 PROTEIN"/>
    <property type="match status" value="1"/>
</dbReference>
<dbReference type="eggNOG" id="COG2350">
    <property type="taxonomic scope" value="Bacteria"/>
</dbReference>
<reference evidence="3 4" key="1">
    <citation type="submission" date="2012-12" db="EMBL/GenBank/DDBJ databases">
        <title>Whole genome shotgun sequence of Gordonia hirsuta NBRC 16056.</title>
        <authorList>
            <person name="Isaki-Nakamura S."/>
            <person name="Hosoyama A."/>
            <person name="Tsuchikane K."/>
            <person name="Katsumata H."/>
            <person name="Baba S."/>
            <person name="Yamazaki S."/>
            <person name="Fujita N."/>
        </authorList>
    </citation>
    <scope>NUCLEOTIDE SEQUENCE [LARGE SCALE GENOMIC DNA]</scope>
    <source>
        <strain evidence="3 4">NBRC 16056</strain>
    </source>
</reference>
<comment type="caution">
    <text evidence="3">The sequence shown here is derived from an EMBL/GenBank/DDBJ whole genome shotgun (WGS) entry which is preliminary data.</text>
</comment>
<gene>
    <name evidence="3" type="ORF">GOHSU_42_00360</name>
</gene>
<sequence length="94" mass="10340">MPNFAVEYTYGPERADLRDEHRPAHRLWLSDGHEAGVILMVGPYTDGSGALLMIRAEDRQAAAEILAHDPFALVGAIDATTISEWKNLYGPFGD</sequence>
<dbReference type="SUPFAM" id="SSF54909">
    <property type="entry name" value="Dimeric alpha+beta barrel"/>
    <property type="match status" value="1"/>
</dbReference>
<dbReference type="OrthoDB" id="8968203at2"/>
<dbReference type="Pfam" id="PF03795">
    <property type="entry name" value="YCII"/>
    <property type="match status" value="1"/>
</dbReference>
<dbReference type="Gene3D" id="3.30.70.1060">
    <property type="entry name" value="Dimeric alpha+beta barrel"/>
    <property type="match status" value="1"/>
</dbReference>
<protein>
    <recommendedName>
        <fullName evidence="2">YCII-related domain-containing protein</fullName>
    </recommendedName>
</protein>
<organism evidence="3 4">
    <name type="scientific">Gordonia hirsuta DSM 44140 = NBRC 16056</name>
    <dbReference type="NCBI Taxonomy" id="1121927"/>
    <lineage>
        <taxon>Bacteria</taxon>
        <taxon>Bacillati</taxon>
        <taxon>Actinomycetota</taxon>
        <taxon>Actinomycetes</taxon>
        <taxon>Mycobacteriales</taxon>
        <taxon>Gordoniaceae</taxon>
        <taxon>Gordonia</taxon>
    </lineage>
</organism>
<proteinExistence type="inferred from homology"/>
<dbReference type="EMBL" id="BANT01000042">
    <property type="protein sequence ID" value="GAC58544.1"/>
    <property type="molecule type" value="Genomic_DNA"/>
</dbReference>
<evidence type="ECO:0000313" key="3">
    <source>
        <dbReference type="EMBL" id="GAC58544.1"/>
    </source>
</evidence>
<keyword evidence="4" id="KW-1185">Reference proteome</keyword>
<dbReference type="Proteomes" id="UP000053405">
    <property type="component" value="Unassembled WGS sequence"/>
</dbReference>
<accession>L7LCC2</accession>